<dbReference type="Proteomes" id="UP001321749">
    <property type="component" value="Unassembled WGS sequence"/>
</dbReference>
<name>A0AAV9HGZ8_9PEZI</name>
<evidence type="ECO:0000313" key="4">
    <source>
        <dbReference type="Proteomes" id="UP001321749"/>
    </source>
</evidence>
<reference evidence="3" key="2">
    <citation type="submission" date="2023-06" db="EMBL/GenBank/DDBJ databases">
        <authorList>
            <consortium name="Lawrence Berkeley National Laboratory"/>
            <person name="Mondo S.J."/>
            <person name="Hensen N."/>
            <person name="Bonometti L."/>
            <person name="Westerberg I."/>
            <person name="Brannstrom I.O."/>
            <person name="Guillou S."/>
            <person name="Cros-Aarteil S."/>
            <person name="Calhoun S."/>
            <person name="Haridas S."/>
            <person name="Kuo A."/>
            <person name="Pangilinan J."/>
            <person name="Riley R."/>
            <person name="Labutti K."/>
            <person name="Andreopoulos B."/>
            <person name="Lipzen A."/>
            <person name="Chen C."/>
            <person name="Yanf M."/>
            <person name="Daum C."/>
            <person name="Ng V."/>
            <person name="Clum A."/>
            <person name="Steindorff A."/>
            <person name="Ohm R."/>
            <person name="Martin F."/>
            <person name="Silar P."/>
            <person name="Natvig D."/>
            <person name="Lalanne C."/>
            <person name="Gautier V."/>
            <person name="Ament-Velasquez S.L."/>
            <person name="Kruys A."/>
            <person name="Hutchinson M.I."/>
            <person name="Powell A.J."/>
            <person name="Barry K."/>
            <person name="Miller A.N."/>
            <person name="Grigoriev I.V."/>
            <person name="Debuchy R."/>
            <person name="Gladieux P."/>
            <person name="Thoren M.H."/>
            <person name="Johannesson H."/>
        </authorList>
    </citation>
    <scope>NUCLEOTIDE SEQUENCE</scope>
    <source>
        <strain evidence="3">PSN324</strain>
    </source>
</reference>
<dbReference type="GO" id="GO:0042790">
    <property type="term" value="P:nucleolar large rRNA transcription by RNA polymerase I"/>
    <property type="evidence" value="ECO:0007669"/>
    <property type="project" value="TreeGrafter"/>
</dbReference>
<dbReference type="EMBL" id="MU865058">
    <property type="protein sequence ID" value="KAK4458752.1"/>
    <property type="molecule type" value="Genomic_DNA"/>
</dbReference>
<feature type="compositionally biased region" description="Polar residues" evidence="1">
    <location>
        <begin position="1013"/>
        <end position="1040"/>
    </location>
</feature>
<evidence type="ECO:0000259" key="2">
    <source>
        <dbReference type="Pfam" id="PF10214"/>
    </source>
</evidence>
<proteinExistence type="predicted"/>
<dbReference type="GO" id="GO:0001163">
    <property type="term" value="F:RNA polymerase I transcription regulatory region sequence-specific DNA binding"/>
    <property type="evidence" value="ECO:0007669"/>
    <property type="project" value="TreeGrafter"/>
</dbReference>
<dbReference type="PANTHER" id="PTHR28221:SF2">
    <property type="entry name" value="RNA POLYMERASE I-SPECIFIC TRANSCRIPTION INITIATION FACTOR RRN6"/>
    <property type="match status" value="1"/>
</dbReference>
<feature type="domain" description="RRN6 beta-propeller" evidence="2">
    <location>
        <begin position="129"/>
        <end position="521"/>
    </location>
</feature>
<feature type="compositionally biased region" description="Low complexity" evidence="1">
    <location>
        <begin position="842"/>
        <end position="851"/>
    </location>
</feature>
<feature type="region of interest" description="Disordered" evidence="1">
    <location>
        <begin position="1061"/>
        <end position="1098"/>
    </location>
</feature>
<feature type="compositionally biased region" description="Polar residues" evidence="1">
    <location>
        <begin position="852"/>
        <end position="867"/>
    </location>
</feature>
<dbReference type="PANTHER" id="PTHR28221">
    <property type="entry name" value="RNA POLYMERASE I-SPECIFIC TRANSCRIPTION INITIATION FACTOR RRN6"/>
    <property type="match status" value="1"/>
</dbReference>
<feature type="region of interest" description="Disordered" evidence="1">
    <location>
        <begin position="976"/>
        <end position="1043"/>
    </location>
</feature>
<feature type="region of interest" description="Disordered" evidence="1">
    <location>
        <begin position="358"/>
        <end position="379"/>
    </location>
</feature>
<feature type="compositionally biased region" description="Polar residues" evidence="1">
    <location>
        <begin position="806"/>
        <end position="820"/>
    </location>
</feature>
<accession>A0AAV9HGZ8</accession>
<dbReference type="GO" id="GO:0001179">
    <property type="term" value="F:RNA polymerase I general transcription initiation factor binding"/>
    <property type="evidence" value="ECO:0007669"/>
    <property type="project" value="TreeGrafter"/>
</dbReference>
<gene>
    <name evidence="3" type="ORF">QBC42DRAFT_19490</name>
</gene>
<feature type="region of interest" description="Disordered" evidence="1">
    <location>
        <begin position="806"/>
        <end position="871"/>
    </location>
</feature>
<evidence type="ECO:0000256" key="1">
    <source>
        <dbReference type="SAM" id="MobiDB-lite"/>
    </source>
</evidence>
<keyword evidence="4" id="KW-1185">Reference proteome</keyword>
<organism evidence="3 4">
    <name type="scientific">Cladorrhinum samala</name>
    <dbReference type="NCBI Taxonomy" id="585594"/>
    <lineage>
        <taxon>Eukaryota</taxon>
        <taxon>Fungi</taxon>
        <taxon>Dikarya</taxon>
        <taxon>Ascomycota</taxon>
        <taxon>Pezizomycotina</taxon>
        <taxon>Sordariomycetes</taxon>
        <taxon>Sordariomycetidae</taxon>
        <taxon>Sordariales</taxon>
        <taxon>Podosporaceae</taxon>
        <taxon>Cladorrhinum</taxon>
    </lineage>
</organism>
<evidence type="ECO:0000313" key="3">
    <source>
        <dbReference type="EMBL" id="KAK4458752.1"/>
    </source>
</evidence>
<protein>
    <submittedName>
        <fullName evidence="3">RNA polymerase I-specific transcription-initiation factor-domain-containing protein</fullName>
    </submittedName>
</protein>
<sequence length="1098" mass="121301">MDEKHFADHLASRSQNGRARIDGIIGRLTYQPARDSDEEFGELGRNRVKDETPHFKQVTPFGTWCPASKINSCHLNEAAPWRIARAQENWLSEQLPDASIDEQDLEALFLEEIARSQVNSTPSAAETALLFSTGEIIDVRDSYNGVRKHTVLAKASGSSRNILQMISLSCEEWTWNGAGVKVRTHSPNHRLEGEWCEDGVAITLIRFAQDIKKDDPVKWLLVQRGTATTVYEPEVRALPLLPKGFAKKHSRGKANLSQIYANPLFTIPMQKTAGSLQSDVRFSRSEKGAPQLAIIDQCGYWSIWDITESRTGRPKVFTPVLTLCGNSFSGCITKLPSGPSDDQKPHQMILLTLGTKVSNHGSRDQVPTPRSSSPKLEPKPKRILLLSNTKALHLYDTLSETLHPVTHTVLSNDSHQILNIAPSRLDSSHAFILTNTSILWVAVKQVTTKSKSKSKSSPLVSLTLEILVSCLHQKDSTDPTLRLDVSAGTFINNVTACFICIWSAKDTELTIFWFLTPDYGPVRYQRELVSVESPANFVGLSMMPVARMVGGDEAALSTVGKAMREAQLRFFQFLTLGKDLEVRSALCVWSDKAGLEVPPPNEKAVLVEGADERGKLEEELQGAFVVPDEFDERAIFAGSEEEIAVKGERKKSKPRIKNLVILAEQLLDAGEADRDGKEGGNEVGFDFIHETVEQEAMDGYMPNRSLIELAKVARPRGEILELARKYANEQPEPQEYTESWFYTPESTRPIPGFNPDDMAKNISSIFPYPKRCRSAYKRHRKEVTQQMAAEMFLSNIGISSVPRDWVTSQDTPEAQSTSQAQFPSSQSLYSSQLLPPSPTKGSSFSSKQYSSQLGPPSSPTKHSSQQPRAPIPTGLHIRQYVSTSSSNPDPPLDLTPWELGASPEAITWRPGQDLEAEAVINHRRRKIEARRKRNERLSQAIFGEESIVDSGNGPATIQPSSQSLLLFSQQVPGSPSEPGFLLRSPVRKPMGLGGSPLRREYLRDSFGGGGGESRSTQRVGYGGESQSQSQRSNGTQSQSERILLGFGGANKRDWLGVARKRDSISGAGGRDSFGGRLSPFKKSPSKKRKSGGRLSGFR</sequence>
<dbReference type="AlphaFoldDB" id="A0AAV9HGZ8"/>
<reference evidence="3" key="1">
    <citation type="journal article" date="2023" name="Mol. Phylogenet. Evol.">
        <title>Genome-scale phylogeny and comparative genomics of the fungal order Sordariales.</title>
        <authorList>
            <person name="Hensen N."/>
            <person name="Bonometti L."/>
            <person name="Westerberg I."/>
            <person name="Brannstrom I.O."/>
            <person name="Guillou S."/>
            <person name="Cros-Aarteil S."/>
            <person name="Calhoun S."/>
            <person name="Haridas S."/>
            <person name="Kuo A."/>
            <person name="Mondo S."/>
            <person name="Pangilinan J."/>
            <person name="Riley R."/>
            <person name="LaButti K."/>
            <person name="Andreopoulos B."/>
            <person name="Lipzen A."/>
            <person name="Chen C."/>
            <person name="Yan M."/>
            <person name="Daum C."/>
            <person name="Ng V."/>
            <person name="Clum A."/>
            <person name="Steindorff A."/>
            <person name="Ohm R.A."/>
            <person name="Martin F."/>
            <person name="Silar P."/>
            <person name="Natvig D.O."/>
            <person name="Lalanne C."/>
            <person name="Gautier V."/>
            <person name="Ament-Velasquez S.L."/>
            <person name="Kruys A."/>
            <person name="Hutchinson M.I."/>
            <person name="Powell A.J."/>
            <person name="Barry K."/>
            <person name="Miller A.N."/>
            <person name="Grigoriev I.V."/>
            <person name="Debuchy R."/>
            <person name="Gladieux P."/>
            <person name="Hiltunen Thoren M."/>
            <person name="Johannesson H."/>
        </authorList>
    </citation>
    <scope>NUCLEOTIDE SEQUENCE</scope>
    <source>
        <strain evidence="3">PSN324</strain>
    </source>
</reference>
<dbReference type="Pfam" id="PF10214">
    <property type="entry name" value="Rrn6_beta-prop"/>
    <property type="match status" value="1"/>
</dbReference>
<comment type="caution">
    <text evidence="3">The sequence shown here is derived from an EMBL/GenBank/DDBJ whole genome shotgun (WGS) entry which is preliminary data.</text>
</comment>
<dbReference type="InterPro" id="IPR019350">
    <property type="entry name" value="RNA_pol_I-sp_TIF_RRN6-like"/>
</dbReference>
<dbReference type="GO" id="GO:0070860">
    <property type="term" value="C:RNA polymerase I core factor complex"/>
    <property type="evidence" value="ECO:0007669"/>
    <property type="project" value="TreeGrafter"/>
</dbReference>
<dbReference type="InterPro" id="IPR048535">
    <property type="entry name" value="RRN6_beta-prop"/>
</dbReference>
<feature type="compositionally biased region" description="Low complexity" evidence="1">
    <location>
        <begin position="821"/>
        <end position="834"/>
    </location>
</feature>